<dbReference type="Proteomes" id="UP000323521">
    <property type="component" value="Chromosome"/>
</dbReference>
<keyword evidence="1" id="KW-0812">Transmembrane</keyword>
<sequence>MENLLAYILLLAPGLVVMLINERAGSHPASKYTNTEKIVMAVLFSVPVFILNLVLLGFKNRNIGEASATGLLIEIQSLGNLLFYSITSILFSFLVCLCWHTFVKRELVVDFINKLRKTGDKAEVNEGNLVWEDAFHGAERQAVRVTIKDARFYGSPVNMSEIISDERCLLLDDSEIIRDIVERYNIPVKKVYVDTKSGVAVEIFDSNKFVEAYYRGRYIKY</sequence>
<evidence type="ECO:0000313" key="2">
    <source>
        <dbReference type="EMBL" id="ATW24171.1"/>
    </source>
</evidence>
<keyword evidence="1" id="KW-1133">Transmembrane helix</keyword>
<dbReference type="OrthoDB" id="2858707at2"/>
<dbReference type="RefSeq" id="WP_148133348.1">
    <property type="nucleotide sequence ID" value="NZ_CP017634.1"/>
</dbReference>
<dbReference type="KEGG" id="fwa:DCMF_04675"/>
<dbReference type="AlphaFoldDB" id="A0A3G1KNW3"/>
<dbReference type="InterPro" id="IPR045919">
    <property type="entry name" value="DUF6338"/>
</dbReference>
<evidence type="ECO:0000313" key="3">
    <source>
        <dbReference type="Proteomes" id="UP000323521"/>
    </source>
</evidence>
<gene>
    <name evidence="2" type="ORF">DCMF_04675</name>
</gene>
<reference evidence="2 3" key="1">
    <citation type="submission" date="2016-10" db="EMBL/GenBank/DDBJ databases">
        <title>Complete Genome Sequence of Peptococcaceae strain DCMF.</title>
        <authorList>
            <person name="Edwards R.J."/>
            <person name="Holland S.I."/>
            <person name="Deshpande N.P."/>
            <person name="Wong Y.K."/>
            <person name="Ertan H."/>
            <person name="Manefield M."/>
            <person name="Russell T.L."/>
            <person name="Lee M.J."/>
        </authorList>
    </citation>
    <scope>NUCLEOTIDE SEQUENCE [LARGE SCALE GENOMIC DNA]</scope>
    <source>
        <strain evidence="2 3">DCMF</strain>
    </source>
</reference>
<name>A0A3G1KNW3_FORW1</name>
<organism evidence="2 3">
    <name type="scientific">Formimonas warabiya</name>
    <dbReference type="NCBI Taxonomy" id="1761012"/>
    <lineage>
        <taxon>Bacteria</taxon>
        <taxon>Bacillati</taxon>
        <taxon>Bacillota</taxon>
        <taxon>Clostridia</taxon>
        <taxon>Eubacteriales</taxon>
        <taxon>Peptococcaceae</taxon>
        <taxon>Candidatus Formimonas</taxon>
    </lineage>
</organism>
<keyword evidence="1" id="KW-0472">Membrane</keyword>
<protein>
    <submittedName>
        <fullName evidence="2">Uncharacterized protein</fullName>
    </submittedName>
</protein>
<feature type="transmembrane region" description="Helical" evidence="1">
    <location>
        <begin position="38"/>
        <end position="58"/>
    </location>
</feature>
<feature type="transmembrane region" description="Helical" evidence="1">
    <location>
        <begin position="78"/>
        <end position="102"/>
    </location>
</feature>
<dbReference type="EMBL" id="CP017634">
    <property type="protein sequence ID" value="ATW24171.1"/>
    <property type="molecule type" value="Genomic_DNA"/>
</dbReference>
<accession>A0A3G1KNW3</accession>
<keyword evidence="3" id="KW-1185">Reference proteome</keyword>
<dbReference type="Pfam" id="PF19865">
    <property type="entry name" value="DUF6338"/>
    <property type="match status" value="1"/>
</dbReference>
<proteinExistence type="predicted"/>
<evidence type="ECO:0000256" key="1">
    <source>
        <dbReference type="SAM" id="Phobius"/>
    </source>
</evidence>